<reference evidence="1 2" key="1">
    <citation type="submission" date="2019-03" db="EMBL/GenBank/DDBJ databases">
        <title>Genomic Encyclopedia of Archaeal and Bacterial Type Strains, Phase II (KMG-II): from individual species to whole genera.</title>
        <authorList>
            <person name="Goeker M."/>
        </authorList>
    </citation>
    <scope>NUCLEOTIDE SEQUENCE [LARGE SCALE GENOMIC DNA]</scope>
    <source>
        <strain evidence="1 2">DSM 45499</strain>
    </source>
</reference>
<dbReference type="Proteomes" id="UP000294927">
    <property type="component" value="Unassembled WGS sequence"/>
</dbReference>
<dbReference type="EMBL" id="SOCP01000016">
    <property type="protein sequence ID" value="TDV43223.1"/>
    <property type="molecule type" value="Genomic_DNA"/>
</dbReference>
<comment type="caution">
    <text evidence="1">The sequence shown here is derived from an EMBL/GenBank/DDBJ whole genome shotgun (WGS) entry which is preliminary data.</text>
</comment>
<proteinExistence type="predicted"/>
<name>A0A4R7V1P5_9PSEU</name>
<accession>A0A4R7V1P5</accession>
<keyword evidence="2" id="KW-1185">Reference proteome</keyword>
<evidence type="ECO:0000313" key="1">
    <source>
        <dbReference type="EMBL" id="TDV43223.1"/>
    </source>
</evidence>
<protein>
    <submittedName>
        <fullName evidence="1">Uncharacterized protein</fullName>
    </submittedName>
</protein>
<sequence>MFGKLLAPSRRVRATHRATRVPLRVLDETGASIRPKRLSVEVSYDEGTSWQRVPVDAKLVATLRHPAAAASVSLRASATDADGNTVRQTVIRAYTLR</sequence>
<evidence type="ECO:0000313" key="2">
    <source>
        <dbReference type="Proteomes" id="UP000294927"/>
    </source>
</evidence>
<organism evidence="1 2">
    <name type="scientific">Actinophytocola oryzae</name>
    <dbReference type="NCBI Taxonomy" id="502181"/>
    <lineage>
        <taxon>Bacteria</taxon>
        <taxon>Bacillati</taxon>
        <taxon>Actinomycetota</taxon>
        <taxon>Actinomycetes</taxon>
        <taxon>Pseudonocardiales</taxon>
        <taxon>Pseudonocardiaceae</taxon>
    </lineage>
</organism>
<dbReference type="OrthoDB" id="3586357at2"/>
<gene>
    <name evidence="1" type="ORF">CLV71_116157</name>
</gene>
<dbReference type="AlphaFoldDB" id="A0A4R7V1P5"/>